<dbReference type="KEGG" id="arf:AR1Y2_0593"/>
<dbReference type="Proteomes" id="UP000298653">
    <property type="component" value="Chromosome"/>
</dbReference>
<keyword evidence="2" id="KW-0255">Endonuclease</keyword>
<dbReference type="InterPro" id="IPR036237">
    <property type="entry name" value="Xyl_isomerase-like_sf"/>
</dbReference>
<dbReference type="PANTHER" id="PTHR12110">
    <property type="entry name" value="HYDROXYPYRUVATE ISOMERASE"/>
    <property type="match status" value="1"/>
</dbReference>
<dbReference type="SUPFAM" id="SSF51658">
    <property type="entry name" value="Xylose isomerase-like"/>
    <property type="match status" value="1"/>
</dbReference>
<dbReference type="InterPro" id="IPR050312">
    <property type="entry name" value="IolE/XylAMocC-like"/>
</dbReference>
<proteinExistence type="predicted"/>
<keyword evidence="2" id="KW-0540">Nuclease</keyword>
<dbReference type="OrthoDB" id="9814946at2"/>
<evidence type="ECO:0000313" key="3">
    <source>
        <dbReference type="Proteomes" id="UP000298653"/>
    </source>
</evidence>
<name>A0A4P8IC21_9FIRM</name>
<accession>A0A4P8IC21</accession>
<dbReference type="GO" id="GO:0004519">
    <property type="term" value="F:endonuclease activity"/>
    <property type="evidence" value="ECO:0007669"/>
    <property type="project" value="UniProtKB-KW"/>
</dbReference>
<keyword evidence="3" id="KW-1185">Reference proteome</keyword>
<protein>
    <submittedName>
        <fullName evidence="2">Putative endonuclease</fullName>
    </submittedName>
</protein>
<reference evidence="2 3" key="1">
    <citation type="submission" date="2019-05" db="EMBL/GenBank/DDBJ databases">
        <title>Complete genome sequencing of Anaerostipes rhamnosivorans.</title>
        <authorList>
            <person name="Bui T.P.N."/>
            <person name="de Vos W.M."/>
        </authorList>
    </citation>
    <scope>NUCLEOTIDE SEQUENCE [LARGE SCALE GENOMIC DNA]</scope>
    <source>
        <strain evidence="2 3">1y2</strain>
    </source>
</reference>
<feature type="domain" description="Xylose isomerase-like TIM barrel" evidence="1">
    <location>
        <begin position="25"/>
        <end position="277"/>
    </location>
</feature>
<dbReference type="Gene3D" id="3.20.20.150">
    <property type="entry name" value="Divalent-metal-dependent TIM barrel enzymes"/>
    <property type="match status" value="1"/>
</dbReference>
<dbReference type="PANTHER" id="PTHR12110:SF21">
    <property type="entry name" value="XYLOSE ISOMERASE-LIKE TIM BARREL DOMAIN-CONTAINING PROTEIN"/>
    <property type="match status" value="1"/>
</dbReference>
<keyword evidence="2" id="KW-0378">Hydrolase</keyword>
<sequence length="281" mass="33080">MTLIDRKQPAPMNHIFRFYQLEDYLKAAAETGYESIDLWTCAAHYLVDSEGYEDTGRLRNMLRDYGLKVVSMTPEQSCPKPFHMAARRTEIREKTQRYFQHVIQAASELDCTRVLITSGWQFFSEERREALKRSEEMIGHLCRFAEHYGVYLTMETLSRKSTRLCNTMEDVKRMMEAVNSRQFAVTADIQTIHNAGESLQEWFDNFKERLNLVHFMDYRKDVFTHLKWGDGTCGLEETLKILNRNGYRGPLVLEYTDSVYFEHPAAVYEDTMKKLKPYLRA</sequence>
<evidence type="ECO:0000313" key="2">
    <source>
        <dbReference type="EMBL" id="QCP34047.1"/>
    </source>
</evidence>
<organism evidence="2 3">
    <name type="scientific">Anaerostipes rhamnosivorans</name>
    <dbReference type="NCBI Taxonomy" id="1229621"/>
    <lineage>
        <taxon>Bacteria</taxon>
        <taxon>Bacillati</taxon>
        <taxon>Bacillota</taxon>
        <taxon>Clostridia</taxon>
        <taxon>Lachnospirales</taxon>
        <taxon>Lachnospiraceae</taxon>
        <taxon>Anaerostipes</taxon>
    </lineage>
</organism>
<dbReference type="AlphaFoldDB" id="A0A4P8IC21"/>
<dbReference type="InterPro" id="IPR013022">
    <property type="entry name" value="Xyl_isomerase-like_TIM-brl"/>
</dbReference>
<dbReference type="EMBL" id="CP040058">
    <property type="protein sequence ID" value="QCP34047.1"/>
    <property type="molecule type" value="Genomic_DNA"/>
</dbReference>
<evidence type="ECO:0000259" key="1">
    <source>
        <dbReference type="Pfam" id="PF01261"/>
    </source>
</evidence>
<gene>
    <name evidence="2" type="ORF">AR1Y2_0593</name>
</gene>
<dbReference type="RefSeq" id="WP_137327630.1">
    <property type="nucleotide sequence ID" value="NZ_CP040058.1"/>
</dbReference>
<dbReference type="Pfam" id="PF01261">
    <property type="entry name" value="AP_endonuc_2"/>
    <property type="match status" value="1"/>
</dbReference>